<feature type="domain" description="PA14" evidence="2">
    <location>
        <begin position="619"/>
        <end position="772"/>
    </location>
</feature>
<evidence type="ECO:0000256" key="1">
    <source>
        <dbReference type="SAM" id="SignalP"/>
    </source>
</evidence>
<keyword evidence="4" id="KW-1185">Reference proteome</keyword>
<dbReference type="Gene3D" id="2.60.40.10">
    <property type="entry name" value="Immunoglobulins"/>
    <property type="match status" value="2"/>
</dbReference>
<dbReference type="RefSeq" id="WP_183404321.1">
    <property type="nucleotide sequence ID" value="NZ_JACHGG010000004.1"/>
</dbReference>
<feature type="domain" description="PA14" evidence="2">
    <location>
        <begin position="44"/>
        <end position="207"/>
    </location>
</feature>
<dbReference type="Proteomes" id="UP000532746">
    <property type="component" value="Unassembled WGS sequence"/>
</dbReference>
<dbReference type="InterPro" id="IPR026444">
    <property type="entry name" value="Secre_tail"/>
</dbReference>
<dbReference type="NCBIfam" id="TIGR04183">
    <property type="entry name" value="Por_Secre_tail"/>
    <property type="match status" value="1"/>
</dbReference>
<dbReference type="Gene3D" id="3.90.182.10">
    <property type="entry name" value="Toxin - Anthrax Protective Antigen,domain 1"/>
    <property type="match status" value="2"/>
</dbReference>
<reference evidence="3 4" key="1">
    <citation type="submission" date="2020-08" db="EMBL/GenBank/DDBJ databases">
        <title>Genomic Encyclopedia of Type Strains, Phase IV (KMG-IV): sequencing the most valuable type-strain genomes for metagenomic binning, comparative biology and taxonomic classification.</title>
        <authorList>
            <person name="Goeker M."/>
        </authorList>
    </citation>
    <scope>NUCLEOTIDE SEQUENCE [LARGE SCALE GENOMIC DNA]</scope>
    <source>
        <strain evidence="3 4">DSM 26718</strain>
    </source>
</reference>
<dbReference type="PROSITE" id="PS51820">
    <property type="entry name" value="PA14"/>
    <property type="match status" value="3"/>
</dbReference>
<dbReference type="InterPro" id="IPR037524">
    <property type="entry name" value="PA14/GLEYA"/>
</dbReference>
<protein>
    <recommendedName>
        <fullName evidence="2">PA14 domain-containing protein</fullName>
    </recommendedName>
</protein>
<dbReference type="EMBL" id="JACHGG010000004">
    <property type="protein sequence ID" value="MBB6060212.1"/>
    <property type="molecule type" value="Genomic_DNA"/>
</dbReference>
<dbReference type="Pfam" id="PF18962">
    <property type="entry name" value="Por_Secre_tail"/>
    <property type="match status" value="1"/>
</dbReference>
<feature type="domain" description="PA14" evidence="2">
    <location>
        <begin position="326"/>
        <end position="490"/>
    </location>
</feature>
<evidence type="ECO:0000313" key="3">
    <source>
        <dbReference type="EMBL" id="MBB6060212.1"/>
    </source>
</evidence>
<gene>
    <name evidence="3" type="ORF">HNQ93_003078</name>
</gene>
<dbReference type="InterPro" id="IPR013783">
    <property type="entry name" value="Ig-like_fold"/>
</dbReference>
<dbReference type="AlphaFoldDB" id="A0A7W9T260"/>
<dbReference type="InterPro" id="IPR011658">
    <property type="entry name" value="PA14_dom"/>
</dbReference>
<proteinExistence type="predicted"/>
<feature type="chain" id="PRO_5030509046" description="PA14 domain-containing protein" evidence="1">
    <location>
        <begin position="33"/>
        <end position="965"/>
    </location>
</feature>
<organism evidence="3 4">
    <name type="scientific">Hymenobacter luteus</name>
    <dbReference type="NCBI Taxonomy" id="1411122"/>
    <lineage>
        <taxon>Bacteria</taxon>
        <taxon>Pseudomonadati</taxon>
        <taxon>Bacteroidota</taxon>
        <taxon>Cytophagia</taxon>
        <taxon>Cytophagales</taxon>
        <taxon>Hymenobacteraceae</taxon>
        <taxon>Hymenobacter</taxon>
    </lineage>
</organism>
<evidence type="ECO:0000313" key="4">
    <source>
        <dbReference type="Proteomes" id="UP000532746"/>
    </source>
</evidence>
<accession>A0A7W9T260</accession>
<dbReference type="SUPFAM" id="SSF56988">
    <property type="entry name" value="Anthrax protective antigen"/>
    <property type="match status" value="3"/>
</dbReference>
<feature type="signal peptide" evidence="1">
    <location>
        <begin position="1"/>
        <end position="32"/>
    </location>
</feature>
<dbReference type="Pfam" id="PF07691">
    <property type="entry name" value="PA14"/>
    <property type="match status" value="3"/>
</dbReference>
<dbReference type="Pfam" id="PF05345">
    <property type="entry name" value="He_PIG"/>
    <property type="match status" value="2"/>
</dbReference>
<name>A0A7W9T260_9BACT</name>
<sequence length="965" mass="100105">MKKISTSSLRSWAGVLLGGLCLLGTVHSQAQAQSCSGTNPGGQPAGNGLYAEYFGGYFADDVGFFADNANPPQLSRVESQVNFPTSADFGDLRPISEGTAEDADRFSLRLRGSLNIATAGTYTFYLTSDDASYLWLDGAARTVSPDLTAALISNGGTHQPVTRTATLTLSAGYHSVQLLYGDDCCNNTLVWEYEGPGVARQVVPASALCTALGAAALVPQALAYAPAAQALPTGTARSSAAPTVQTGGAAVTGYAIANAAELPGGISINQASGVLTASAAVAPGTYDVDVAVTNGVGTAMFRNVFRFLVTPPLPGGCGGSDPGGQPASAGLYAEYFGGYFADDPTFFSGRTPGLVRTDLAIDFPNDNSFGSLLGTALGGTRANPDKFSLRQRGSLYLAATGTYTFYLTADDAAYLWLDNAALASPLVLADATINNGGYHLFQTIAVTLKLNAGLHNLALLYGDDGVDNGLVLEYASPELGIARTVVPGSMFCSSTQPLLPLATALAYATNTMRATVGTTTVSAAPTATSASAVAEYRLANAAALPAGITINSATGQILVGPEVAEGDYSLDVAVRNSGGTVVFTQVLALTVAARPPLGCSGLDGSGTVASSGLFAELFPGYFNDDASFFATTTPKRTQATQLVDFGASQSWGDLSQVAVVGSGQQPDEFSARLRGRILIPATGTYTFYLTSDDASYLWLDGAALATTPTVASALINNGGRHQETTVSGNITLTAGLHDMLLLYGNGGGLNILRLEYQSTDANVSRRLVPAGGLCTTSSNSPLPVTLTYFGAQATKAGVVASWETSVELNSAAFIVERSANGQVFEAVGRLAAAGNSQRRQSYSFTDRAPFSGLSYYRLRQQDTDGTTHLSDVVSVRWNAATKEVQLAVFPNPTATGSCTVRLEQATAVAAQLQVLDLTGRLVYSQQLPAALVQEHSFATRQLRSGVYLVRLTSAQGTITQRLDIQ</sequence>
<comment type="caution">
    <text evidence="3">The sequence shown here is derived from an EMBL/GenBank/DDBJ whole genome shotgun (WGS) entry which is preliminary data.</text>
</comment>
<evidence type="ECO:0000259" key="2">
    <source>
        <dbReference type="PROSITE" id="PS51820"/>
    </source>
</evidence>
<keyword evidence="1" id="KW-0732">Signal</keyword>
<dbReference type="SMART" id="SM00758">
    <property type="entry name" value="PA14"/>
    <property type="match status" value="3"/>
</dbReference>